<protein>
    <recommendedName>
        <fullName evidence="2">LamG-like jellyroll fold domain-containing protein</fullName>
    </recommendedName>
</protein>
<reference evidence="1" key="1">
    <citation type="journal article" date="2014" name="Front. Microbiol.">
        <title>High frequency of phylogenetically diverse reductive dehalogenase-homologous genes in deep subseafloor sedimentary metagenomes.</title>
        <authorList>
            <person name="Kawai M."/>
            <person name="Futagami T."/>
            <person name="Toyoda A."/>
            <person name="Takaki Y."/>
            <person name="Nishi S."/>
            <person name="Hori S."/>
            <person name="Arai W."/>
            <person name="Tsubouchi T."/>
            <person name="Morono Y."/>
            <person name="Uchiyama I."/>
            <person name="Ito T."/>
            <person name="Fujiyama A."/>
            <person name="Inagaki F."/>
            <person name="Takami H."/>
        </authorList>
    </citation>
    <scope>NUCLEOTIDE SEQUENCE</scope>
    <source>
        <strain evidence="1">Expedition CK06-06</strain>
    </source>
</reference>
<dbReference type="EMBL" id="BARS01024898">
    <property type="protein sequence ID" value="GAG12781.1"/>
    <property type="molecule type" value="Genomic_DNA"/>
</dbReference>
<proteinExistence type="predicted"/>
<accession>X0WJA6</accession>
<name>X0WJA6_9ZZZZ</name>
<evidence type="ECO:0008006" key="2">
    <source>
        <dbReference type="Google" id="ProtNLM"/>
    </source>
</evidence>
<dbReference type="SUPFAM" id="SSF49899">
    <property type="entry name" value="Concanavalin A-like lectins/glucanases"/>
    <property type="match status" value="1"/>
</dbReference>
<dbReference type="Gene3D" id="2.60.120.200">
    <property type="match status" value="1"/>
</dbReference>
<dbReference type="Pfam" id="PF13385">
    <property type="entry name" value="Laminin_G_3"/>
    <property type="match status" value="1"/>
</dbReference>
<sequence>MAWIFPYSVAGQADITSSMNGDSYSNVLSVFDGKLYVTLGSPGAGLGAYETDSSVIESNKWQHICVSNGDAGTIFYVNGVSQPSSFVVGAANPGNDGSVYFSIGANKSTSGITNNFYGKITEVSFHNIERSSDYINAQLVSSPIYDSNNTQVDTEFIGIKDDNGDRLNVFKYDVPRDYNYVGGEVICVKNEKNIPSWEEDGTVIYQVSDPGSGQFFISDPDDYVLGEKYYYRLFTKNSSGNVSFLTDSPSLTIEIPKIKDSEIVGAD</sequence>
<gene>
    <name evidence="1" type="ORF">S01H1_39453</name>
</gene>
<comment type="caution">
    <text evidence="1">The sequence shown here is derived from an EMBL/GenBank/DDBJ whole genome shotgun (WGS) entry which is preliminary data.</text>
</comment>
<dbReference type="InterPro" id="IPR013320">
    <property type="entry name" value="ConA-like_dom_sf"/>
</dbReference>
<organism evidence="1">
    <name type="scientific">marine sediment metagenome</name>
    <dbReference type="NCBI Taxonomy" id="412755"/>
    <lineage>
        <taxon>unclassified sequences</taxon>
        <taxon>metagenomes</taxon>
        <taxon>ecological metagenomes</taxon>
    </lineage>
</organism>
<feature type="non-terminal residue" evidence="1">
    <location>
        <position position="267"/>
    </location>
</feature>
<dbReference type="AlphaFoldDB" id="X0WJA6"/>
<evidence type="ECO:0000313" key="1">
    <source>
        <dbReference type="EMBL" id="GAG12781.1"/>
    </source>
</evidence>